<dbReference type="OrthoDB" id="9771237at2"/>
<dbReference type="AlphaFoldDB" id="A0A1E1F0N6"/>
<dbReference type="PANTHER" id="PTHR30273">
    <property type="entry name" value="PERIPLASMIC SIGNAL SENSOR AND SIGMA FACTOR ACTIVATOR FECR-RELATED"/>
    <property type="match status" value="1"/>
</dbReference>
<dbReference type="EMBL" id="AP017655">
    <property type="protein sequence ID" value="BAV64086.1"/>
    <property type="molecule type" value="Genomic_DNA"/>
</dbReference>
<proteinExistence type="predicted"/>
<evidence type="ECO:0000313" key="4">
    <source>
        <dbReference type="EMBL" id="BAV64086.1"/>
    </source>
</evidence>
<dbReference type="Pfam" id="PF16220">
    <property type="entry name" value="DUF4880"/>
    <property type="match status" value="1"/>
</dbReference>
<evidence type="ECO:0000259" key="2">
    <source>
        <dbReference type="Pfam" id="PF16220"/>
    </source>
</evidence>
<evidence type="ECO:0000313" key="5">
    <source>
        <dbReference type="Proteomes" id="UP000218272"/>
    </source>
</evidence>
<dbReference type="InterPro" id="IPR032508">
    <property type="entry name" value="FecR_C"/>
</dbReference>
<dbReference type="InterPro" id="IPR006860">
    <property type="entry name" value="FecR"/>
</dbReference>
<name>A0A1E1F0N6_9SPHN</name>
<dbReference type="Gene3D" id="3.55.50.30">
    <property type="match status" value="1"/>
</dbReference>
<dbReference type="KEGG" id="sclo:SCLO_1010460"/>
<dbReference type="PIRSF" id="PIRSF018266">
    <property type="entry name" value="FecR"/>
    <property type="match status" value="1"/>
</dbReference>
<dbReference type="Pfam" id="PF16344">
    <property type="entry name" value="FecR_C"/>
    <property type="match status" value="1"/>
</dbReference>
<dbReference type="Pfam" id="PF04773">
    <property type="entry name" value="FecR"/>
    <property type="match status" value="1"/>
</dbReference>
<dbReference type="Gene3D" id="2.60.120.1440">
    <property type="match status" value="1"/>
</dbReference>
<reference evidence="4 5" key="1">
    <citation type="submission" date="2016-10" db="EMBL/GenBank/DDBJ databases">
        <title>Complete Genome Sequence of the Nonylphenol-Degrading Bacterium Sphingobium cloacae JCM 10874T.</title>
        <authorList>
            <person name="Ootsuka M."/>
            <person name="Nishizawa T."/>
            <person name="Ohta H."/>
        </authorList>
    </citation>
    <scope>NUCLEOTIDE SEQUENCE [LARGE SCALE GENOMIC DNA]</scope>
    <source>
        <strain evidence="4 5">JCM 10874</strain>
    </source>
</reference>
<evidence type="ECO:0000259" key="3">
    <source>
        <dbReference type="Pfam" id="PF16344"/>
    </source>
</evidence>
<feature type="domain" description="Protein FecR C-terminal" evidence="3">
    <location>
        <begin position="246"/>
        <end position="304"/>
    </location>
</feature>
<dbReference type="InterPro" id="IPR032623">
    <property type="entry name" value="FecR_N"/>
</dbReference>
<dbReference type="GO" id="GO:0016989">
    <property type="term" value="F:sigma factor antagonist activity"/>
    <property type="evidence" value="ECO:0007669"/>
    <property type="project" value="TreeGrafter"/>
</dbReference>
<dbReference type="InterPro" id="IPR012373">
    <property type="entry name" value="Ferrdict_sens_TM"/>
</dbReference>
<dbReference type="Proteomes" id="UP000218272">
    <property type="component" value="Chromosome SCLO_1"/>
</dbReference>
<organism evidence="4 5">
    <name type="scientific">Sphingobium cloacae</name>
    <dbReference type="NCBI Taxonomy" id="120107"/>
    <lineage>
        <taxon>Bacteria</taxon>
        <taxon>Pseudomonadati</taxon>
        <taxon>Pseudomonadota</taxon>
        <taxon>Alphaproteobacteria</taxon>
        <taxon>Sphingomonadales</taxon>
        <taxon>Sphingomonadaceae</taxon>
        <taxon>Sphingobium</taxon>
    </lineage>
</organism>
<accession>A0A1E1F0N6</accession>
<feature type="domain" description="FecR protein" evidence="1">
    <location>
        <begin position="113"/>
        <end position="202"/>
    </location>
</feature>
<gene>
    <name evidence="4" type="ORF">SCLO_1010460</name>
</gene>
<feature type="domain" description="FecR N-terminal" evidence="2">
    <location>
        <begin position="11"/>
        <end position="53"/>
    </location>
</feature>
<keyword evidence="5" id="KW-1185">Reference proteome</keyword>
<dbReference type="PANTHER" id="PTHR30273:SF2">
    <property type="entry name" value="PROTEIN FECR"/>
    <property type="match status" value="1"/>
</dbReference>
<protein>
    <submittedName>
        <fullName evidence="4">Uncharacterized protein</fullName>
    </submittedName>
</protein>
<evidence type="ECO:0000259" key="1">
    <source>
        <dbReference type="Pfam" id="PF04773"/>
    </source>
</evidence>
<sequence length="318" mass="34467">MPERGLDAIEEEAVTWFVRLHDEDATDADRAAHAGWLAADPRHGVAWAEVAQLWTALQGAAAPNVVVLPKARAVPPQPARPVQRRRFAMAAAVALMVGSAGWMATHPGLFADERTGTGERRSLTLSDGSRVELATASALSVDFTDRERKVVLHDGEAFFSVAKDARPFRVQAADGVITDIGTAFDVKMAAETVHVSVTEGIVDIASGTGQPVRLMRGQSASYSPTGIGPRQTVDPANVGLWREGRLAFDNAPLPDVLRDLERYRHGRIVVMDKSLSRLTVSGMFDATRTDAALSTIERTLPVRLVRITRYLVLVYPAE</sequence>